<dbReference type="RefSeq" id="WP_140597305.1">
    <property type="nucleotide sequence ID" value="NZ_VFWZ01000009.1"/>
</dbReference>
<evidence type="ECO:0000259" key="1">
    <source>
        <dbReference type="PROSITE" id="PS51352"/>
    </source>
</evidence>
<organism evidence="2 3">
    <name type="scientific">Aquimarina algicola</name>
    <dbReference type="NCBI Taxonomy" id="2589995"/>
    <lineage>
        <taxon>Bacteria</taxon>
        <taxon>Pseudomonadati</taxon>
        <taxon>Bacteroidota</taxon>
        <taxon>Flavobacteriia</taxon>
        <taxon>Flavobacteriales</taxon>
        <taxon>Flavobacteriaceae</taxon>
        <taxon>Aquimarina</taxon>
    </lineage>
</organism>
<proteinExistence type="predicted"/>
<dbReference type="PANTHER" id="PTHR42852">
    <property type="entry name" value="THIOL:DISULFIDE INTERCHANGE PROTEIN DSBE"/>
    <property type="match status" value="1"/>
</dbReference>
<protein>
    <submittedName>
        <fullName evidence="2">TlpA family protein disulfide reductase</fullName>
    </submittedName>
</protein>
<dbReference type="InterPro" id="IPR036249">
    <property type="entry name" value="Thioredoxin-like_sf"/>
</dbReference>
<dbReference type="Proteomes" id="UP000315540">
    <property type="component" value="Unassembled WGS sequence"/>
</dbReference>
<reference evidence="2 3" key="1">
    <citation type="submission" date="2019-06" db="EMBL/GenBank/DDBJ databases">
        <authorList>
            <person name="Meng X."/>
        </authorList>
    </citation>
    <scope>NUCLEOTIDE SEQUENCE [LARGE SCALE GENOMIC DNA]</scope>
    <source>
        <strain evidence="2 3">M625</strain>
    </source>
</reference>
<dbReference type="InterPro" id="IPR013740">
    <property type="entry name" value="Redoxin"/>
</dbReference>
<accession>A0A504IWG4</accession>
<evidence type="ECO:0000313" key="3">
    <source>
        <dbReference type="Proteomes" id="UP000315540"/>
    </source>
</evidence>
<dbReference type="AlphaFoldDB" id="A0A504IWG4"/>
<sequence length="410" mass="47348">MKHIHLLLILIITISLNSCKKEQKSEQVDFKSGPWRAYLEVQDNKKLPFLTEVMEDQSLKIFNAEEVINVDEIEINKDSLIIRFPVFEGYIAARFEDSMTLSGSFIKESLDRVVPFKATFGAQDRFDITTQPSQNISGNWETVFSQDNKEDRYIAKGIFKQNGNIVTGTFRTTTGDYRFLEGVLNDNQLELSAFDGAHAFLFTAQVTDTTMNGYFYSGNHWKEPFVAKRNENYKLPSEDSLTFLKEGYEKLAFTFSDSQGNQVSLEDKRFKDKVVIVQIMGTWCPNCMDETKYYVDYYAHRKVSNAEFVALAFEYAKTEEKAFKSIKRFKEKLGVEYPVLLAQYGTSDKEKAQEKLPMLNHVLSYPTTIFIDKKGKVRKIHTGFNGPATGQKYLDFKKEFEHFIEELSKE</sequence>
<dbReference type="OrthoDB" id="616241at2"/>
<dbReference type="Gene3D" id="3.40.30.10">
    <property type="entry name" value="Glutaredoxin"/>
    <property type="match status" value="1"/>
</dbReference>
<dbReference type="CDD" id="cd02966">
    <property type="entry name" value="TlpA_like_family"/>
    <property type="match status" value="1"/>
</dbReference>
<dbReference type="PANTHER" id="PTHR42852:SF13">
    <property type="entry name" value="PROTEIN DIPZ"/>
    <property type="match status" value="1"/>
</dbReference>
<dbReference type="Pfam" id="PF08534">
    <property type="entry name" value="Redoxin"/>
    <property type="match status" value="1"/>
</dbReference>
<dbReference type="EMBL" id="VFWZ01000009">
    <property type="protein sequence ID" value="TPN82374.1"/>
    <property type="molecule type" value="Genomic_DNA"/>
</dbReference>
<feature type="domain" description="Thioredoxin" evidence="1">
    <location>
        <begin position="244"/>
        <end position="402"/>
    </location>
</feature>
<name>A0A504IWG4_9FLAO</name>
<dbReference type="SUPFAM" id="SSF52833">
    <property type="entry name" value="Thioredoxin-like"/>
    <property type="match status" value="1"/>
</dbReference>
<evidence type="ECO:0000313" key="2">
    <source>
        <dbReference type="EMBL" id="TPN82374.1"/>
    </source>
</evidence>
<dbReference type="GO" id="GO:0016491">
    <property type="term" value="F:oxidoreductase activity"/>
    <property type="evidence" value="ECO:0007669"/>
    <property type="project" value="InterPro"/>
</dbReference>
<dbReference type="InterPro" id="IPR013766">
    <property type="entry name" value="Thioredoxin_domain"/>
</dbReference>
<comment type="caution">
    <text evidence="2">The sequence shown here is derived from an EMBL/GenBank/DDBJ whole genome shotgun (WGS) entry which is preliminary data.</text>
</comment>
<dbReference type="InterPro" id="IPR050553">
    <property type="entry name" value="Thioredoxin_ResA/DsbE_sf"/>
</dbReference>
<gene>
    <name evidence="2" type="ORF">FHK87_23425</name>
</gene>
<dbReference type="PROSITE" id="PS51352">
    <property type="entry name" value="THIOREDOXIN_2"/>
    <property type="match status" value="1"/>
</dbReference>
<keyword evidence="3" id="KW-1185">Reference proteome</keyword>